<name>A0A5N6XMQ6_9EURO</name>
<sequence>MLEQYQVLLIDGIKELYKRSFLGNGWPDKPVERNAAGDPLIHDILSRLRILDRVVLKDTVQTDQNTDHERRPENTEQAVSQIVSGGGMEEDLLLPSLSFGFSAPRHLSQAENVSSSGGTLSAVMPMQGYLHRSPLPYMQPWSVNDSFHMYPRDTAWPCVTFGNPYLPSYLLSDTPSAADIMYNS</sequence>
<dbReference type="OrthoDB" id="4151048at2759"/>
<gene>
    <name evidence="1" type="ORF">BDV24DRAFT_170108</name>
</gene>
<evidence type="ECO:0008006" key="2">
    <source>
        <dbReference type="Google" id="ProtNLM"/>
    </source>
</evidence>
<organism evidence="1">
    <name type="scientific">Aspergillus arachidicola</name>
    <dbReference type="NCBI Taxonomy" id="656916"/>
    <lineage>
        <taxon>Eukaryota</taxon>
        <taxon>Fungi</taxon>
        <taxon>Dikarya</taxon>
        <taxon>Ascomycota</taxon>
        <taxon>Pezizomycotina</taxon>
        <taxon>Eurotiomycetes</taxon>
        <taxon>Eurotiomycetidae</taxon>
        <taxon>Eurotiales</taxon>
        <taxon>Aspergillaceae</taxon>
        <taxon>Aspergillus</taxon>
        <taxon>Aspergillus subgen. Circumdati</taxon>
    </lineage>
</organism>
<dbReference type="EMBL" id="ML737267">
    <property type="protein sequence ID" value="KAE8334517.1"/>
    <property type="molecule type" value="Genomic_DNA"/>
</dbReference>
<evidence type="ECO:0000313" key="1">
    <source>
        <dbReference type="EMBL" id="KAE8334517.1"/>
    </source>
</evidence>
<protein>
    <recommendedName>
        <fullName evidence="2">C6 transcription factor</fullName>
    </recommendedName>
</protein>
<dbReference type="Proteomes" id="UP000325558">
    <property type="component" value="Unassembled WGS sequence"/>
</dbReference>
<proteinExistence type="predicted"/>
<reference evidence="1" key="1">
    <citation type="submission" date="2019-04" db="EMBL/GenBank/DDBJ databases">
        <title>Friends and foes A comparative genomics study of 23 Aspergillus species from section Flavi.</title>
        <authorList>
            <consortium name="DOE Joint Genome Institute"/>
            <person name="Kjaerbolling I."/>
            <person name="Vesth T."/>
            <person name="Frisvad J.C."/>
            <person name="Nybo J.L."/>
            <person name="Theobald S."/>
            <person name="Kildgaard S."/>
            <person name="Isbrandt T."/>
            <person name="Kuo A."/>
            <person name="Sato A."/>
            <person name="Lyhne E.K."/>
            <person name="Kogle M.E."/>
            <person name="Wiebenga A."/>
            <person name="Kun R.S."/>
            <person name="Lubbers R.J."/>
            <person name="Makela M.R."/>
            <person name="Barry K."/>
            <person name="Chovatia M."/>
            <person name="Clum A."/>
            <person name="Daum C."/>
            <person name="Haridas S."/>
            <person name="He G."/>
            <person name="LaButti K."/>
            <person name="Lipzen A."/>
            <person name="Mondo S."/>
            <person name="Riley R."/>
            <person name="Salamov A."/>
            <person name="Simmons B.A."/>
            <person name="Magnuson J.K."/>
            <person name="Henrissat B."/>
            <person name="Mortensen U.H."/>
            <person name="Larsen T.O."/>
            <person name="Devries R.P."/>
            <person name="Grigoriev I.V."/>
            <person name="Machida M."/>
            <person name="Baker S.E."/>
            <person name="Andersen M.R."/>
        </authorList>
    </citation>
    <scope>NUCLEOTIDE SEQUENCE</scope>
    <source>
        <strain evidence="1">CBS 117612</strain>
    </source>
</reference>
<dbReference type="AlphaFoldDB" id="A0A5N6XMQ6"/>
<accession>A0A5N6XMQ6</accession>